<sequence length="542" mass="61630">MGHIHFTFLVLGLIGHSIAAAVARHSNSTGPLRQNVTFFSDENVRYIVETMDKWKVPGMSIAVIDGERDFSRGFGLASMNPDINVTADTLFLAGSTTKAQTAACLSHLIHSGQHPDVNWSTPISYILKDDFKLHNQNATKMVTLDDAVSHRTGLPRHDPSLQQRNATTGKPFSTKEIVRNMANLPFPGKPREKWIYGNYMFITLSYVMEKLIGKPLAQIMRETLWEPLDMKSTFFGLEEVKKNETAYQRLANGYMWGFDRKYIQAERMPLTDVSGAAAVISSVRDYAKWVRALLSQSGPLSREVHQDIRKPRTNATDVRQYSLAWFRQTIDDKVYYWHDGSMIGQKSIVYWFPEDNFGLVLFGNADGAEDANTRIAWRLIGTKFGWTAEETTKKSGIKDGGIGSGTPYAAKFDKASRYYFNNRTAVPVSPNVTMRDYEGKYCSNSYGDLNVTANIREDWQMEKGMLLIERPETTWHYGLKLRHVYDEHWLASAGWLEDMIPGVHHKAEFVRGLNQKASALKIDWYQNTHTDQFEGTVVFKRC</sequence>
<dbReference type="Gene3D" id="3.40.710.10">
    <property type="entry name" value="DD-peptidase/beta-lactamase superfamily"/>
    <property type="match status" value="1"/>
</dbReference>
<dbReference type="PANTHER" id="PTHR46825">
    <property type="entry name" value="D-ALANYL-D-ALANINE-CARBOXYPEPTIDASE/ENDOPEPTIDASE AMPH"/>
    <property type="match status" value="1"/>
</dbReference>
<organism evidence="4 5">
    <name type="scientific">Moelleriella libera RCEF 2490</name>
    <dbReference type="NCBI Taxonomy" id="1081109"/>
    <lineage>
        <taxon>Eukaryota</taxon>
        <taxon>Fungi</taxon>
        <taxon>Dikarya</taxon>
        <taxon>Ascomycota</taxon>
        <taxon>Pezizomycotina</taxon>
        <taxon>Sordariomycetes</taxon>
        <taxon>Hypocreomycetidae</taxon>
        <taxon>Hypocreales</taxon>
        <taxon>Clavicipitaceae</taxon>
        <taxon>Moelleriella</taxon>
    </lineage>
</organism>
<reference evidence="4 5" key="1">
    <citation type="journal article" date="2016" name="Genome Biol. Evol.">
        <title>Divergent and convergent evolution of fungal pathogenicity.</title>
        <authorList>
            <person name="Shang Y."/>
            <person name="Xiao G."/>
            <person name="Zheng P."/>
            <person name="Cen K."/>
            <person name="Zhan S."/>
            <person name="Wang C."/>
        </authorList>
    </citation>
    <scope>NUCLEOTIDE SEQUENCE [LARGE SCALE GENOMIC DNA]</scope>
    <source>
        <strain evidence="4 5">RCEF 2490</strain>
    </source>
</reference>
<evidence type="ECO:0000256" key="2">
    <source>
        <dbReference type="SAM" id="SignalP"/>
    </source>
</evidence>
<accession>A0A167YRV5</accession>
<comment type="similarity">
    <text evidence="1">Belongs to the peptidase S12 family.</text>
</comment>
<feature type="domain" description="Beta-lactamase-related" evidence="3">
    <location>
        <begin position="45"/>
        <end position="374"/>
    </location>
</feature>
<comment type="caution">
    <text evidence="4">The sequence shown here is derived from an EMBL/GenBank/DDBJ whole genome shotgun (WGS) entry which is preliminary data.</text>
</comment>
<name>A0A167YRV5_9HYPO</name>
<proteinExistence type="inferred from homology"/>
<dbReference type="OrthoDB" id="5946976at2759"/>
<dbReference type="Proteomes" id="UP000078544">
    <property type="component" value="Unassembled WGS sequence"/>
</dbReference>
<evidence type="ECO:0000259" key="3">
    <source>
        <dbReference type="Pfam" id="PF00144"/>
    </source>
</evidence>
<feature type="chain" id="PRO_5007894792" evidence="2">
    <location>
        <begin position="20"/>
        <end position="542"/>
    </location>
</feature>
<dbReference type="PANTHER" id="PTHR46825:SF9">
    <property type="entry name" value="BETA-LACTAMASE-RELATED DOMAIN-CONTAINING PROTEIN"/>
    <property type="match status" value="1"/>
</dbReference>
<dbReference type="EMBL" id="AZGY01000017">
    <property type="protein sequence ID" value="KZZ91685.1"/>
    <property type="molecule type" value="Genomic_DNA"/>
</dbReference>
<evidence type="ECO:0000313" key="5">
    <source>
        <dbReference type="Proteomes" id="UP000078544"/>
    </source>
</evidence>
<dbReference type="InterPro" id="IPR012338">
    <property type="entry name" value="Beta-lactam/transpept-like"/>
</dbReference>
<dbReference type="SUPFAM" id="SSF56601">
    <property type="entry name" value="beta-lactamase/transpeptidase-like"/>
    <property type="match status" value="1"/>
</dbReference>
<gene>
    <name evidence="4" type="ORF">AAL_06439</name>
</gene>
<protein>
    <submittedName>
        <fullName evidence="4">Beta-lactamase/transpeptidase-like protein</fullName>
    </submittedName>
</protein>
<dbReference type="STRING" id="1081109.A0A167YRV5"/>
<dbReference type="InterPro" id="IPR050491">
    <property type="entry name" value="AmpC-like"/>
</dbReference>
<keyword evidence="5" id="KW-1185">Reference proteome</keyword>
<evidence type="ECO:0000256" key="1">
    <source>
        <dbReference type="ARBA" id="ARBA00038215"/>
    </source>
</evidence>
<keyword evidence="2" id="KW-0732">Signal</keyword>
<feature type="signal peptide" evidence="2">
    <location>
        <begin position="1"/>
        <end position="19"/>
    </location>
</feature>
<dbReference type="InterPro" id="IPR001466">
    <property type="entry name" value="Beta-lactam-related"/>
</dbReference>
<dbReference type="Pfam" id="PF00144">
    <property type="entry name" value="Beta-lactamase"/>
    <property type="match status" value="1"/>
</dbReference>
<evidence type="ECO:0000313" key="4">
    <source>
        <dbReference type="EMBL" id="KZZ91685.1"/>
    </source>
</evidence>
<dbReference type="AlphaFoldDB" id="A0A167YRV5"/>